<evidence type="ECO:0000256" key="8">
    <source>
        <dbReference type="ARBA" id="ARBA00023157"/>
    </source>
</evidence>
<dbReference type="GO" id="GO:0042803">
    <property type="term" value="F:protein homodimerization activity"/>
    <property type="evidence" value="ECO:0007669"/>
    <property type="project" value="Ensembl"/>
</dbReference>
<dbReference type="GO" id="GO:0102007">
    <property type="term" value="F:acyl-L-homoserine-lactone lactonohydrolase activity"/>
    <property type="evidence" value="ECO:0007669"/>
    <property type="project" value="UniProtKB-EC"/>
</dbReference>
<feature type="region of interest" description="Disordered" evidence="14">
    <location>
        <begin position="104"/>
        <end position="141"/>
    </location>
</feature>
<dbReference type="GO" id="GO:0032929">
    <property type="term" value="P:negative regulation of superoxide anion generation"/>
    <property type="evidence" value="ECO:0007669"/>
    <property type="project" value="Ensembl"/>
</dbReference>
<dbReference type="GO" id="GO:0005615">
    <property type="term" value="C:extracellular space"/>
    <property type="evidence" value="ECO:0007669"/>
    <property type="project" value="TreeGrafter"/>
</dbReference>
<feature type="glycosylation site" description="N-linked (GlcNAc...) asparagine" evidence="13">
    <location>
        <position position="416"/>
    </location>
</feature>
<comment type="cofactor">
    <cofactor evidence="11">
        <name>Ca(2+)</name>
        <dbReference type="ChEBI" id="CHEBI:29108"/>
    </cofactor>
    <text evidence="11">Binds 2 calcium ions per subunit.</text>
</comment>
<evidence type="ECO:0000256" key="2">
    <source>
        <dbReference type="ARBA" id="ARBA00000450"/>
    </source>
</evidence>
<keyword evidence="4 11" id="KW-0479">Metal-binding</keyword>
<comment type="catalytic activity">
    <reaction evidence="2">
        <text>an N-acyl-L-homoserine lactone + H2O = an N-acyl-L-homoserine + H(+)</text>
        <dbReference type="Rhea" id="RHEA:22576"/>
        <dbReference type="ChEBI" id="CHEBI:15377"/>
        <dbReference type="ChEBI" id="CHEBI:15378"/>
        <dbReference type="ChEBI" id="CHEBI:55474"/>
        <dbReference type="ChEBI" id="CHEBI:58921"/>
        <dbReference type="EC" id="3.1.1.81"/>
    </reaction>
</comment>
<feature type="binding site" evidence="11">
    <location>
        <position position="370"/>
    </location>
    <ligand>
        <name>Ca(2+)</name>
        <dbReference type="ChEBI" id="CHEBI:29108"/>
        <label>1</label>
        <note>catalytic</note>
    </ligand>
</feature>
<reference evidence="15" key="2">
    <citation type="submission" date="2025-08" db="UniProtKB">
        <authorList>
            <consortium name="Ensembl"/>
        </authorList>
    </citation>
    <scope>IDENTIFICATION</scope>
</reference>
<comment type="PTM">
    <text evidence="13">Glycosylated.</text>
</comment>
<dbReference type="InterPro" id="IPR011042">
    <property type="entry name" value="6-blade_b-propeller_TolB-like"/>
</dbReference>
<dbReference type="SUPFAM" id="SSF63829">
    <property type="entry name" value="Calcium-dependent phosphotriesterase"/>
    <property type="match status" value="1"/>
</dbReference>
<reference evidence="15" key="1">
    <citation type="submission" date="2009-03" db="EMBL/GenBank/DDBJ databases">
        <authorList>
            <person name="Warren W."/>
            <person name="Ye L."/>
            <person name="Minx P."/>
            <person name="Worley K."/>
            <person name="Gibbs R."/>
            <person name="Wilson R.K."/>
        </authorList>
    </citation>
    <scope>NUCLEOTIDE SEQUENCE [LARGE SCALE GENOMIC DNA]</scope>
</reference>
<evidence type="ECO:0000256" key="5">
    <source>
        <dbReference type="ARBA" id="ARBA00022729"/>
    </source>
</evidence>
<feature type="glycosylation site" description="N-linked (GlcNAc...) asparagine" evidence="13">
    <location>
        <position position="470"/>
    </location>
</feature>
<feature type="binding site" evidence="11">
    <location>
        <position position="415"/>
    </location>
    <ligand>
        <name>Ca(2+)</name>
        <dbReference type="ChEBI" id="CHEBI:29108"/>
        <label>1</label>
        <note>catalytic</note>
    </ligand>
</feature>
<keyword evidence="16" id="KW-1185">Reference proteome</keyword>
<dbReference type="InParanoid" id="A0A2R8MET6"/>
<dbReference type="PANTHER" id="PTHR11799">
    <property type="entry name" value="PARAOXONASE"/>
    <property type="match status" value="1"/>
</dbReference>
<evidence type="ECO:0000256" key="1">
    <source>
        <dbReference type="ARBA" id="ARBA00000368"/>
    </source>
</evidence>
<keyword evidence="7 11" id="KW-0106">Calcium</keyword>
<dbReference type="FunFam" id="2.120.10.30:FF:000023">
    <property type="entry name" value="Serum paraoxonase/arylesterase 2"/>
    <property type="match status" value="1"/>
</dbReference>
<dbReference type="GO" id="GO:2001038">
    <property type="term" value="P:regulation of cellular response to drug"/>
    <property type="evidence" value="ECO:0007669"/>
    <property type="project" value="Ensembl"/>
</dbReference>
<dbReference type="Gene3D" id="2.120.10.30">
    <property type="entry name" value="TolB, C-terminal domain"/>
    <property type="match status" value="1"/>
</dbReference>
<evidence type="ECO:0000256" key="6">
    <source>
        <dbReference type="ARBA" id="ARBA00022801"/>
    </source>
</evidence>
<accession>A0A2R8MET6</accession>
<name>A0A2R8MET6_CALJA</name>
<evidence type="ECO:0000256" key="3">
    <source>
        <dbReference type="ARBA" id="ARBA00008595"/>
    </source>
</evidence>
<dbReference type="PRINTS" id="PR01785">
    <property type="entry name" value="PARAOXONASE"/>
</dbReference>
<dbReference type="Proteomes" id="UP000008225">
    <property type="component" value="Chromosome 8"/>
</dbReference>
<dbReference type="GeneTree" id="ENSGT00390000008932"/>
<dbReference type="InterPro" id="IPR051288">
    <property type="entry name" value="Serum_paraoxonase/arylesterase"/>
</dbReference>
<evidence type="ECO:0000313" key="15">
    <source>
        <dbReference type="Ensembl" id="ENSCJAP00000058518.1"/>
    </source>
</evidence>
<dbReference type="GO" id="GO:0046872">
    <property type="term" value="F:metal ion binding"/>
    <property type="evidence" value="ECO:0007669"/>
    <property type="project" value="UniProtKB-KW"/>
</dbReference>
<dbReference type="Ensembl" id="ENSCJAT00000072454.3">
    <property type="protein sequence ID" value="ENSCJAP00000058518.1"/>
    <property type="gene ID" value="ENSCJAG00000045831.3"/>
</dbReference>
<feature type="binding site" evidence="11">
    <location>
        <position position="263"/>
    </location>
    <ligand>
        <name>Ca(2+)</name>
        <dbReference type="ChEBI" id="CHEBI:29108"/>
        <label>1</label>
        <note>catalytic</note>
    </ligand>
</feature>
<keyword evidence="8 12" id="KW-1015">Disulfide bond</keyword>
<dbReference type="GO" id="GO:0009636">
    <property type="term" value="P:response to toxic substance"/>
    <property type="evidence" value="ECO:0007669"/>
    <property type="project" value="TreeGrafter"/>
</dbReference>
<evidence type="ECO:0000256" key="4">
    <source>
        <dbReference type="ARBA" id="ARBA00022723"/>
    </source>
</evidence>
<comment type="catalytic activity">
    <reaction evidence="1">
        <text>a phenyl acetate + H2O = a phenol + acetate + H(+)</text>
        <dbReference type="Rhea" id="RHEA:17309"/>
        <dbReference type="ChEBI" id="CHEBI:15377"/>
        <dbReference type="ChEBI" id="CHEBI:15378"/>
        <dbReference type="ChEBI" id="CHEBI:30089"/>
        <dbReference type="ChEBI" id="CHEBI:33853"/>
        <dbReference type="ChEBI" id="CHEBI:140310"/>
        <dbReference type="EC" id="3.1.1.2"/>
    </reaction>
</comment>
<dbReference type="FunCoup" id="A0A2R8MET6">
    <property type="interactions" value="24"/>
</dbReference>
<feature type="binding site" evidence="11">
    <location>
        <position position="315"/>
    </location>
    <ligand>
        <name>Ca(2+)</name>
        <dbReference type="ChEBI" id="CHEBI:29108"/>
        <label>1</label>
        <note>catalytic</note>
    </ligand>
</feature>
<keyword evidence="5" id="KW-0732">Signal</keyword>
<evidence type="ECO:0000313" key="16">
    <source>
        <dbReference type="Proteomes" id="UP000008225"/>
    </source>
</evidence>
<feature type="active site" description="Proton acceptor" evidence="10">
    <location>
        <position position="261"/>
    </location>
</feature>
<dbReference type="GO" id="GO:0046395">
    <property type="term" value="P:carboxylic acid catabolic process"/>
    <property type="evidence" value="ECO:0007669"/>
    <property type="project" value="Ensembl"/>
</dbReference>
<evidence type="ECO:0000256" key="13">
    <source>
        <dbReference type="PIRSR" id="PIRSR602640-4"/>
    </source>
</evidence>
<gene>
    <name evidence="15" type="primary">PON3</name>
</gene>
<feature type="binding site" evidence="11">
    <location>
        <position position="416"/>
    </location>
    <ligand>
        <name>Ca(2+)</name>
        <dbReference type="ChEBI" id="CHEBI:29108"/>
        <label>1</label>
        <note>catalytic</note>
    </ligand>
</feature>
<dbReference type="Pfam" id="PF01731">
    <property type="entry name" value="Arylesterase"/>
    <property type="match status" value="1"/>
</dbReference>
<feature type="binding site" evidence="11">
    <location>
        <position position="201"/>
    </location>
    <ligand>
        <name>Ca(2+)</name>
        <dbReference type="ChEBI" id="CHEBI:29108"/>
        <label>1</label>
        <note>catalytic</note>
    </ligand>
</feature>
<dbReference type="GO" id="GO:0004064">
    <property type="term" value="F:arylesterase activity"/>
    <property type="evidence" value="ECO:0007669"/>
    <property type="project" value="UniProtKB-EC"/>
</dbReference>
<dbReference type="GO" id="GO:0051649">
    <property type="term" value="P:establishment of localization in cell"/>
    <property type="evidence" value="ECO:0007669"/>
    <property type="project" value="Ensembl"/>
</dbReference>
<evidence type="ECO:0000256" key="14">
    <source>
        <dbReference type="SAM" id="MobiDB-lite"/>
    </source>
</evidence>
<dbReference type="AlphaFoldDB" id="A0A2R8MET6"/>
<reference evidence="15" key="3">
    <citation type="submission" date="2025-09" db="UniProtKB">
        <authorList>
            <consortium name="Ensembl"/>
        </authorList>
    </citation>
    <scope>IDENTIFICATION</scope>
</reference>
<dbReference type="STRING" id="9483.ENSCJAP00000058518"/>
<dbReference type="GO" id="GO:0003096">
    <property type="term" value="P:renal sodium ion transport"/>
    <property type="evidence" value="ECO:0007669"/>
    <property type="project" value="Ensembl"/>
</dbReference>
<evidence type="ECO:0000256" key="11">
    <source>
        <dbReference type="PIRSR" id="PIRSR602640-2"/>
    </source>
</evidence>
<evidence type="ECO:0000256" key="10">
    <source>
        <dbReference type="PIRSR" id="PIRSR602640-1"/>
    </source>
</evidence>
<feature type="disulfide bond" description="In form B" evidence="12">
    <location>
        <begin position="189"/>
        <end position="499"/>
    </location>
</feature>
<dbReference type="PANTHER" id="PTHR11799:SF14">
    <property type="entry name" value="SERUM PARAOXONASE_LACTONASE 3"/>
    <property type="match status" value="1"/>
</dbReference>
<comment type="similarity">
    <text evidence="3">Belongs to the paraoxonase family.</text>
</comment>
<keyword evidence="9 13" id="KW-0325">Glycoprotein</keyword>
<dbReference type="InterPro" id="IPR002640">
    <property type="entry name" value="Arylesterase"/>
</dbReference>
<feature type="binding site" evidence="11">
    <location>
        <position position="314"/>
    </location>
    <ligand>
        <name>Ca(2+)</name>
        <dbReference type="ChEBI" id="CHEBI:29108"/>
        <label>1</label>
        <note>catalytic</note>
    </ligand>
</feature>
<protein>
    <submittedName>
        <fullName evidence="15">Paraoxonase 3</fullName>
    </submittedName>
</protein>
<dbReference type="GO" id="GO:1901335">
    <property type="term" value="P:lactone catabolic process"/>
    <property type="evidence" value="ECO:0007669"/>
    <property type="project" value="Ensembl"/>
</dbReference>
<feature type="binding site" evidence="11">
    <location>
        <position position="200"/>
    </location>
    <ligand>
        <name>Ca(2+)</name>
        <dbReference type="ChEBI" id="CHEBI:29108"/>
        <label>1</label>
        <note>catalytic</note>
    </ligand>
</feature>
<proteinExistence type="inferred from homology"/>
<keyword evidence="6" id="KW-0378">Hydrolase</keyword>
<evidence type="ECO:0000256" key="9">
    <source>
        <dbReference type="ARBA" id="ARBA00023180"/>
    </source>
</evidence>
<feature type="compositionally biased region" description="Basic and acidic residues" evidence="14">
    <location>
        <begin position="122"/>
        <end position="137"/>
    </location>
</feature>
<dbReference type="Bgee" id="ENSCJAG00000045831">
    <property type="expression patterns" value="Expressed in liver and 3 other cell types or tissues"/>
</dbReference>
<organism evidence="15 16">
    <name type="scientific">Callithrix jacchus</name>
    <name type="common">White-tufted-ear marmoset</name>
    <name type="synonym">Simia Jacchus</name>
    <dbReference type="NCBI Taxonomy" id="9483"/>
    <lineage>
        <taxon>Eukaryota</taxon>
        <taxon>Metazoa</taxon>
        <taxon>Chordata</taxon>
        <taxon>Craniata</taxon>
        <taxon>Vertebrata</taxon>
        <taxon>Euteleostomi</taxon>
        <taxon>Mammalia</taxon>
        <taxon>Eutheria</taxon>
        <taxon>Euarchontoglires</taxon>
        <taxon>Primates</taxon>
        <taxon>Haplorrhini</taxon>
        <taxon>Platyrrhini</taxon>
        <taxon>Cebidae</taxon>
        <taxon>Callitrichinae</taxon>
        <taxon>Callithrix</taxon>
        <taxon>Callithrix</taxon>
    </lineage>
</organism>
<evidence type="ECO:0000256" key="7">
    <source>
        <dbReference type="ARBA" id="ARBA00022837"/>
    </source>
</evidence>
<sequence>MGTDTDIHKSIWAAHSEVGQEGQETGSCAPNLGEDELKLFSSIIFALPVSWEQFSVTSHLALQKSRVRALNWGSPPFPAPRAAGRGGAGLLGVLQQHPGRSPECWGAEGLRRRRAGPSGPHPVDEAELQQRPRELSEPRVAARHPETMGKLVALVLLGVGLSLVGERFLEFRERSNASREVESIEPENCHLIEEIENGSEDIDILPSGLAFISSGLKYPGLPNFAPNEPGKIFLIDLNEQKPRVQALEISGGFDKELFNPHGISIFIDKDHTVYLYVVNHPHMKSTVEIFKFEEQQRSLVYLKTVKHELLKSVNDIVVFGPEQFYATRDHYFTNSFLLLFEMILDLRWTYVLFYSPREVKVVATGFSSANGITISADQKYVYVADVTAKNIHVMEKHDNWDLTQLKVIHLGTLVDNLSVDPATGDILAGCHPNLMKLLLYNPDDPPGSEVLRIQNIMSEKPRVSTVYANNGSVLQGTSVASMYHGKILIGTVFHKTLYCEL</sequence>
<evidence type="ECO:0000256" key="12">
    <source>
        <dbReference type="PIRSR" id="PIRSR602640-3"/>
    </source>
</evidence>